<sequence length="298" mass="32934">VFGATGQASVSAMEGGSVTLNSSFRQIKQDDCIQWRFGKYLLVDTNVTAGRITVYDDVFDGRFRNRLKLDNQTGSLTITNITMKHTGKYGLKNDNRPMRKSFILTVYKDISVTEGDSVTLNTDLTEISKNDILWECETELIAVIHRATQRFSTSDGGDGRFRNRLKLDNQTGSLTITNITTEHAGDYKLKITGGKRSSKAFRVSVYARLPIPFFSKIFSSSSNCTLLCSVFVVSRVTLSWYEGNSLLSSVSVSDLSFSVSLPLEVGMRIKTATAVCSTIPSATRLNIWTSANSVTHVQ</sequence>
<dbReference type="InterPro" id="IPR036179">
    <property type="entry name" value="Ig-like_dom_sf"/>
</dbReference>
<dbReference type="InterPro" id="IPR013106">
    <property type="entry name" value="Ig_V-set"/>
</dbReference>
<dbReference type="Proteomes" id="UP001558613">
    <property type="component" value="Unassembled WGS sequence"/>
</dbReference>
<accession>A0ABR3LJT4</accession>
<feature type="domain" description="Immunoglobulin" evidence="1">
    <location>
        <begin position="7"/>
        <end position="107"/>
    </location>
</feature>
<organism evidence="2 3">
    <name type="scientific">Cirrhinus molitorella</name>
    <name type="common">mud carp</name>
    <dbReference type="NCBI Taxonomy" id="172907"/>
    <lineage>
        <taxon>Eukaryota</taxon>
        <taxon>Metazoa</taxon>
        <taxon>Chordata</taxon>
        <taxon>Craniata</taxon>
        <taxon>Vertebrata</taxon>
        <taxon>Euteleostomi</taxon>
        <taxon>Actinopterygii</taxon>
        <taxon>Neopterygii</taxon>
        <taxon>Teleostei</taxon>
        <taxon>Ostariophysi</taxon>
        <taxon>Cypriniformes</taxon>
        <taxon>Cyprinidae</taxon>
        <taxon>Labeoninae</taxon>
        <taxon>Labeonini</taxon>
        <taxon>Cirrhinus</taxon>
    </lineage>
</organism>
<evidence type="ECO:0000313" key="2">
    <source>
        <dbReference type="EMBL" id="KAL1251984.1"/>
    </source>
</evidence>
<dbReference type="PANTHER" id="PTHR21063:SF4">
    <property type="entry name" value="CD48 ANTIGEN-RELATED"/>
    <property type="match status" value="1"/>
</dbReference>
<dbReference type="Gene3D" id="2.60.40.10">
    <property type="entry name" value="Immunoglobulins"/>
    <property type="match status" value="2"/>
</dbReference>
<dbReference type="EMBL" id="JAYMGO010000022">
    <property type="protein sequence ID" value="KAL1251984.1"/>
    <property type="molecule type" value="Genomic_DNA"/>
</dbReference>
<gene>
    <name evidence="2" type="ORF">QQF64_019780</name>
</gene>
<dbReference type="PANTHER" id="PTHR21063">
    <property type="entry name" value="LFA-3"/>
    <property type="match status" value="1"/>
</dbReference>
<dbReference type="SMART" id="SM00409">
    <property type="entry name" value="IG"/>
    <property type="match status" value="2"/>
</dbReference>
<feature type="domain" description="Immunoglobulin" evidence="1">
    <location>
        <begin position="108"/>
        <end position="206"/>
    </location>
</feature>
<dbReference type="InterPro" id="IPR003599">
    <property type="entry name" value="Ig_sub"/>
</dbReference>
<proteinExistence type="predicted"/>
<name>A0ABR3LJT4_9TELE</name>
<dbReference type="InterPro" id="IPR013783">
    <property type="entry name" value="Ig-like_fold"/>
</dbReference>
<dbReference type="Pfam" id="PF07686">
    <property type="entry name" value="V-set"/>
    <property type="match status" value="2"/>
</dbReference>
<dbReference type="SUPFAM" id="SSF48726">
    <property type="entry name" value="Immunoglobulin"/>
    <property type="match status" value="2"/>
</dbReference>
<comment type="caution">
    <text evidence="2">The sequence shown here is derived from an EMBL/GenBank/DDBJ whole genome shotgun (WGS) entry which is preliminary data.</text>
</comment>
<keyword evidence="3" id="KW-1185">Reference proteome</keyword>
<evidence type="ECO:0000259" key="1">
    <source>
        <dbReference type="SMART" id="SM00409"/>
    </source>
</evidence>
<feature type="non-terminal residue" evidence="2">
    <location>
        <position position="298"/>
    </location>
</feature>
<feature type="non-terminal residue" evidence="2">
    <location>
        <position position="1"/>
    </location>
</feature>
<evidence type="ECO:0000313" key="3">
    <source>
        <dbReference type="Proteomes" id="UP001558613"/>
    </source>
</evidence>
<reference evidence="2 3" key="1">
    <citation type="submission" date="2023-09" db="EMBL/GenBank/DDBJ databases">
        <authorList>
            <person name="Wang M."/>
        </authorList>
    </citation>
    <scope>NUCLEOTIDE SEQUENCE [LARGE SCALE GENOMIC DNA]</scope>
    <source>
        <strain evidence="2">GT-2023</strain>
        <tissue evidence="2">Liver</tissue>
    </source>
</reference>
<protein>
    <recommendedName>
        <fullName evidence="1">Immunoglobulin domain-containing protein</fullName>
    </recommendedName>
</protein>